<gene>
    <name evidence="2" type="ORF">GUJ93_ZPchr0009g492</name>
</gene>
<dbReference type="AlphaFoldDB" id="A0A8J5RMI6"/>
<comment type="caution">
    <text evidence="2">The sequence shown here is derived from an EMBL/GenBank/DDBJ whole genome shotgun (WGS) entry which is preliminary data.</text>
</comment>
<organism evidence="2 3">
    <name type="scientific">Zizania palustris</name>
    <name type="common">Northern wild rice</name>
    <dbReference type="NCBI Taxonomy" id="103762"/>
    <lineage>
        <taxon>Eukaryota</taxon>
        <taxon>Viridiplantae</taxon>
        <taxon>Streptophyta</taxon>
        <taxon>Embryophyta</taxon>
        <taxon>Tracheophyta</taxon>
        <taxon>Spermatophyta</taxon>
        <taxon>Magnoliopsida</taxon>
        <taxon>Liliopsida</taxon>
        <taxon>Poales</taxon>
        <taxon>Poaceae</taxon>
        <taxon>BOP clade</taxon>
        <taxon>Oryzoideae</taxon>
        <taxon>Oryzeae</taxon>
        <taxon>Zizaniinae</taxon>
        <taxon>Zizania</taxon>
    </lineage>
</organism>
<keyword evidence="3" id="KW-1185">Reference proteome</keyword>
<sequence>MWRGHCGGATVVWPAAGGGRGAQPAWHQDGDDDDDGDNKSRPKPAGLTKSVAGHGLVTSSKACSEGHCEDYFKKPQDPKLDL</sequence>
<proteinExistence type="predicted"/>
<dbReference type="EMBL" id="JAAALK010000289">
    <property type="protein sequence ID" value="KAG8048539.1"/>
    <property type="molecule type" value="Genomic_DNA"/>
</dbReference>
<name>A0A8J5RMI6_ZIZPA</name>
<protein>
    <submittedName>
        <fullName evidence="2">Uncharacterized protein</fullName>
    </submittedName>
</protein>
<evidence type="ECO:0000256" key="1">
    <source>
        <dbReference type="SAM" id="MobiDB-lite"/>
    </source>
</evidence>
<feature type="compositionally biased region" description="Basic and acidic residues" evidence="1">
    <location>
        <begin position="64"/>
        <end position="82"/>
    </location>
</feature>
<evidence type="ECO:0000313" key="2">
    <source>
        <dbReference type="EMBL" id="KAG8048539.1"/>
    </source>
</evidence>
<evidence type="ECO:0000313" key="3">
    <source>
        <dbReference type="Proteomes" id="UP000729402"/>
    </source>
</evidence>
<feature type="region of interest" description="Disordered" evidence="1">
    <location>
        <begin position="1"/>
        <end position="82"/>
    </location>
</feature>
<reference evidence="2" key="2">
    <citation type="submission" date="2021-02" db="EMBL/GenBank/DDBJ databases">
        <authorList>
            <person name="Kimball J.A."/>
            <person name="Haas M.W."/>
            <person name="Macchietto M."/>
            <person name="Kono T."/>
            <person name="Duquette J."/>
            <person name="Shao M."/>
        </authorList>
    </citation>
    <scope>NUCLEOTIDE SEQUENCE</scope>
    <source>
        <tissue evidence="2">Fresh leaf tissue</tissue>
    </source>
</reference>
<reference evidence="2" key="1">
    <citation type="journal article" date="2021" name="bioRxiv">
        <title>Whole Genome Assembly and Annotation of Northern Wild Rice, Zizania palustris L., Supports a Whole Genome Duplication in the Zizania Genus.</title>
        <authorList>
            <person name="Haas M."/>
            <person name="Kono T."/>
            <person name="Macchietto M."/>
            <person name="Millas R."/>
            <person name="McGilp L."/>
            <person name="Shao M."/>
            <person name="Duquette J."/>
            <person name="Hirsch C.N."/>
            <person name="Kimball J."/>
        </authorList>
    </citation>
    <scope>NUCLEOTIDE SEQUENCE</scope>
    <source>
        <tissue evidence="2">Fresh leaf tissue</tissue>
    </source>
</reference>
<accession>A0A8J5RMI6</accession>
<dbReference type="Proteomes" id="UP000729402">
    <property type="component" value="Unassembled WGS sequence"/>
</dbReference>